<dbReference type="OrthoDB" id="2735305at2759"/>
<accession>A0A371CTT2</accession>
<evidence type="ECO:0000256" key="1">
    <source>
        <dbReference type="SAM" id="SignalP"/>
    </source>
</evidence>
<dbReference type="EMBL" id="KZ857461">
    <property type="protein sequence ID" value="RDX43666.1"/>
    <property type="molecule type" value="Genomic_DNA"/>
</dbReference>
<gene>
    <name evidence="2" type="ORF">OH76DRAFT_1186569</name>
</gene>
<dbReference type="STRING" id="139420.A0A371CTT2"/>
<reference evidence="2 3" key="1">
    <citation type="journal article" date="2018" name="Biotechnol. Biofuels">
        <title>Integrative visual omics of the white-rot fungus Polyporus brumalis exposes the biotechnological potential of its oxidative enzymes for delignifying raw plant biomass.</title>
        <authorList>
            <person name="Miyauchi S."/>
            <person name="Rancon A."/>
            <person name="Drula E."/>
            <person name="Hage H."/>
            <person name="Chaduli D."/>
            <person name="Favel A."/>
            <person name="Grisel S."/>
            <person name="Henrissat B."/>
            <person name="Herpoel-Gimbert I."/>
            <person name="Ruiz-Duenas F.J."/>
            <person name="Chevret D."/>
            <person name="Hainaut M."/>
            <person name="Lin J."/>
            <person name="Wang M."/>
            <person name="Pangilinan J."/>
            <person name="Lipzen A."/>
            <person name="Lesage-Meessen L."/>
            <person name="Navarro D."/>
            <person name="Riley R."/>
            <person name="Grigoriev I.V."/>
            <person name="Zhou S."/>
            <person name="Raouche S."/>
            <person name="Rosso M.N."/>
        </authorList>
    </citation>
    <scope>NUCLEOTIDE SEQUENCE [LARGE SCALE GENOMIC DNA]</scope>
    <source>
        <strain evidence="2 3">BRFM 1820</strain>
    </source>
</reference>
<dbReference type="Proteomes" id="UP000256964">
    <property type="component" value="Unassembled WGS sequence"/>
</dbReference>
<name>A0A371CTT2_9APHY</name>
<dbReference type="AlphaFoldDB" id="A0A371CTT2"/>
<keyword evidence="3" id="KW-1185">Reference proteome</keyword>
<evidence type="ECO:0000313" key="2">
    <source>
        <dbReference type="EMBL" id="RDX43666.1"/>
    </source>
</evidence>
<protein>
    <submittedName>
        <fullName evidence="2">Uncharacterized protein</fullName>
    </submittedName>
</protein>
<keyword evidence="1" id="KW-0732">Signal</keyword>
<evidence type="ECO:0000313" key="3">
    <source>
        <dbReference type="Proteomes" id="UP000256964"/>
    </source>
</evidence>
<feature type="signal peptide" evidence="1">
    <location>
        <begin position="1"/>
        <end position="17"/>
    </location>
</feature>
<feature type="chain" id="PRO_5016795933" evidence="1">
    <location>
        <begin position="18"/>
        <end position="217"/>
    </location>
</feature>
<organism evidence="2 3">
    <name type="scientific">Lentinus brumalis</name>
    <dbReference type="NCBI Taxonomy" id="2498619"/>
    <lineage>
        <taxon>Eukaryota</taxon>
        <taxon>Fungi</taxon>
        <taxon>Dikarya</taxon>
        <taxon>Basidiomycota</taxon>
        <taxon>Agaricomycotina</taxon>
        <taxon>Agaricomycetes</taxon>
        <taxon>Polyporales</taxon>
        <taxon>Polyporaceae</taxon>
        <taxon>Lentinus</taxon>
    </lineage>
</organism>
<proteinExistence type="predicted"/>
<sequence>MFAGVFFALSLLSSTLALTTGHALPRGGFAARDDASGPANEDLLASCPGGPGSPNVKKADKCTLINIVNNPDVRVWTVLGDPQLNCGGATEDITVTLGGETTVSQTTTVNADFGVSLEGISVGGGVSDSESTSATESKSIQFSIPPKRQAVYVAGVAHTSQTGNVQVNYGSKVDDHFIWFTGTTITQLTPKGDDVEFDVHESDCGTDPRDLSSLNGS</sequence>